<dbReference type="InterPro" id="IPR007219">
    <property type="entry name" value="XnlR_reg_dom"/>
</dbReference>
<dbReference type="Proteomes" id="UP001218218">
    <property type="component" value="Unassembled WGS sequence"/>
</dbReference>
<dbReference type="AlphaFoldDB" id="A0AAD7E8G7"/>
<dbReference type="SMART" id="SM00906">
    <property type="entry name" value="Fungal_trans"/>
    <property type="match status" value="1"/>
</dbReference>
<dbReference type="GO" id="GO:0008270">
    <property type="term" value="F:zinc ion binding"/>
    <property type="evidence" value="ECO:0007669"/>
    <property type="project" value="InterPro"/>
</dbReference>
<dbReference type="GO" id="GO:0003700">
    <property type="term" value="F:DNA-binding transcription factor activity"/>
    <property type="evidence" value="ECO:0007669"/>
    <property type="project" value="InterPro"/>
</dbReference>
<evidence type="ECO:0000256" key="1">
    <source>
        <dbReference type="ARBA" id="ARBA00023242"/>
    </source>
</evidence>
<protein>
    <submittedName>
        <fullName evidence="4">Fungal-specific transcription factor domain-containing protein</fullName>
    </submittedName>
</protein>
<dbReference type="CDD" id="cd12148">
    <property type="entry name" value="fungal_TF_MHR"/>
    <property type="match status" value="1"/>
</dbReference>
<evidence type="ECO:0000256" key="2">
    <source>
        <dbReference type="SAM" id="MobiDB-lite"/>
    </source>
</evidence>
<dbReference type="InterPro" id="IPR050987">
    <property type="entry name" value="AtrR-like"/>
</dbReference>
<dbReference type="EMBL" id="JARIHO010000112">
    <property type="protein sequence ID" value="KAJ7302726.1"/>
    <property type="molecule type" value="Genomic_DNA"/>
</dbReference>
<dbReference type="PANTHER" id="PTHR46910:SF38">
    <property type="entry name" value="ZN(2)-C6 FUNGAL-TYPE DOMAIN-CONTAINING PROTEIN"/>
    <property type="match status" value="1"/>
</dbReference>
<reference evidence="4" key="1">
    <citation type="submission" date="2023-03" db="EMBL/GenBank/DDBJ databases">
        <title>Massive genome expansion in bonnet fungi (Mycena s.s.) driven by repeated elements and novel gene families across ecological guilds.</title>
        <authorList>
            <consortium name="Lawrence Berkeley National Laboratory"/>
            <person name="Harder C.B."/>
            <person name="Miyauchi S."/>
            <person name="Viragh M."/>
            <person name="Kuo A."/>
            <person name="Thoen E."/>
            <person name="Andreopoulos B."/>
            <person name="Lu D."/>
            <person name="Skrede I."/>
            <person name="Drula E."/>
            <person name="Henrissat B."/>
            <person name="Morin E."/>
            <person name="Kohler A."/>
            <person name="Barry K."/>
            <person name="LaButti K."/>
            <person name="Morin E."/>
            <person name="Salamov A."/>
            <person name="Lipzen A."/>
            <person name="Mereny Z."/>
            <person name="Hegedus B."/>
            <person name="Baldrian P."/>
            <person name="Stursova M."/>
            <person name="Weitz H."/>
            <person name="Taylor A."/>
            <person name="Grigoriev I.V."/>
            <person name="Nagy L.G."/>
            <person name="Martin F."/>
            <person name="Kauserud H."/>
        </authorList>
    </citation>
    <scope>NUCLEOTIDE SEQUENCE</scope>
    <source>
        <strain evidence="4">CBHHK002</strain>
    </source>
</reference>
<organism evidence="4 5">
    <name type="scientific">Mycena albidolilacea</name>
    <dbReference type="NCBI Taxonomy" id="1033008"/>
    <lineage>
        <taxon>Eukaryota</taxon>
        <taxon>Fungi</taxon>
        <taxon>Dikarya</taxon>
        <taxon>Basidiomycota</taxon>
        <taxon>Agaricomycotina</taxon>
        <taxon>Agaricomycetes</taxon>
        <taxon>Agaricomycetidae</taxon>
        <taxon>Agaricales</taxon>
        <taxon>Marasmiineae</taxon>
        <taxon>Mycenaceae</taxon>
        <taxon>Mycena</taxon>
    </lineage>
</organism>
<comment type="caution">
    <text evidence="4">The sequence shown here is derived from an EMBL/GenBank/DDBJ whole genome shotgun (WGS) entry which is preliminary data.</text>
</comment>
<sequence length="654" mass="73118">MGKSSGATLVKAALDLKEQYMSSQGQPRRPWTSRREEYWTGTPWAQEVNRPRFVFPPPDLLSTLLDLYFEHCNVYIPLLHRPTFDRALADKLHLENDKFGANVISVCAIASRFSKDPRVFDGTKPLSCGWAYFSQIKTELEHLYVPPTLYDLQRYCLALQFLEGSAQEASWTLVAIGIRMAQQVGAHRRQNGVHTGEAELWRRAFWVLVSFDRSISCSLGRPCAMQYDDFDIELPTECDDEYWEDKLPVQVASQPPGLPSRVAFFNSYLRLNNIFAFVLQLLYKKRNFFAVGDHMCEEQIVAELDSALNKWVDGIPEHLRWDPHRADPVFFKQSVALYANYYHVQMTTHRPFIPMVRELPTTLPSLAICTNAARSCARVVDVWQQRMGDTPAIILLPALTTACMILLLNVWSGKRTGLAPHMNTTITEVHKCMQAIRVLETRWQMAGLSWDILNELANVGQVPLPARSSGSGSDSITPTPANDRKRVLHGEHGEHGEYGDACHTYTMEAPVASGSGINPMQPPGAFDDAASFAWLGALEPGNALPIYGADPGHLSAFPPPSYPSISSQSFPYPRTTAGWTPRPDTLPPILTPAQSHFGGASPGRMHAENVNVEDFIDSDVMAMWSNAPMSFGADEDWGAYFGLMNKMSQKEPPP</sequence>
<dbReference type="Pfam" id="PF04082">
    <property type="entry name" value="Fungal_trans"/>
    <property type="match status" value="1"/>
</dbReference>
<name>A0AAD7E8G7_9AGAR</name>
<gene>
    <name evidence="4" type="ORF">DFH08DRAFT_904790</name>
</gene>
<keyword evidence="5" id="KW-1185">Reference proteome</keyword>
<feature type="non-terminal residue" evidence="4">
    <location>
        <position position="654"/>
    </location>
</feature>
<dbReference type="PANTHER" id="PTHR46910">
    <property type="entry name" value="TRANSCRIPTION FACTOR PDR1"/>
    <property type="match status" value="1"/>
</dbReference>
<evidence type="ECO:0000313" key="4">
    <source>
        <dbReference type="EMBL" id="KAJ7302726.1"/>
    </source>
</evidence>
<evidence type="ECO:0000313" key="5">
    <source>
        <dbReference type="Proteomes" id="UP001218218"/>
    </source>
</evidence>
<dbReference type="GO" id="GO:0006351">
    <property type="term" value="P:DNA-templated transcription"/>
    <property type="evidence" value="ECO:0007669"/>
    <property type="project" value="InterPro"/>
</dbReference>
<feature type="region of interest" description="Disordered" evidence="2">
    <location>
        <begin position="464"/>
        <end position="486"/>
    </location>
</feature>
<keyword evidence="1" id="KW-0539">Nucleus</keyword>
<dbReference type="GO" id="GO:0003677">
    <property type="term" value="F:DNA binding"/>
    <property type="evidence" value="ECO:0007669"/>
    <property type="project" value="InterPro"/>
</dbReference>
<feature type="domain" description="Xylanolytic transcriptional activator regulatory" evidence="3">
    <location>
        <begin position="170"/>
        <end position="241"/>
    </location>
</feature>
<proteinExistence type="predicted"/>
<feature type="compositionally biased region" description="Polar residues" evidence="2">
    <location>
        <begin position="468"/>
        <end position="480"/>
    </location>
</feature>
<evidence type="ECO:0000259" key="3">
    <source>
        <dbReference type="SMART" id="SM00906"/>
    </source>
</evidence>
<accession>A0AAD7E8G7</accession>